<dbReference type="AlphaFoldDB" id="A0A9N9PBE0"/>
<feature type="non-terminal residue" evidence="1">
    <location>
        <position position="1"/>
    </location>
</feature>
<evidence type="ECO:0000313" key="2">
    <source>
        <dbReference type="Proteomes" id="UP000789759"/>
    </source>
</evidence>
<evidence type="ECO:0000313" key="1">
    <source>
        <dbReference type="EMBL" id="CAG8824679.1"/>
    </source>
</evidence>
<dbReference type="OrthoDB" id="2436009at2759"/>
<accession>A0A9N9PBE0</accession>
<organism evidence="1 2">
    <name type="scientific">Cetraspora pellucida</name>
    <dbReference type="NCBI Taxonomy" id="1433469"/>
    <lineage>
        <taxon>Eukaryota</taxon>
        <taxon>Fungi</taxon>
        <taxon>Fungi incertae sedis</taxon>
        <taxon>Mucoromycota</taxon>
        <taxon>Glomeromycotina</taxon>
        <taxon>Glomeromycetes</taxon>
        <taxon>Diversisporales</taxon>
        <taxon>Gigasporaceae</taxon>
        <taxon>Cetraspora</taxon>
    </lineage>
</organism>
<reference evidence="1" key="1">
    <citation type="submission" date="2021-06" db="EMBL/GenBank/DDBJ databases">
        <authorList>
            <person name="Kallberg Y."/>
            <person name="Tangrot J."/>
            <person name="Rosling A."/>
        </authorList>
    </citation>
    <scope>NUCLEOTIDE SEQUENCE</scope>
    <source>
        <strain evidence="1">FL966</strain>
    </source>
</reference>
<protein>
    <submittedName>
        <fullName evidence="1">15357_t:CDS:1</fullName>
    </submittedName>
</protein>
<proteinExistence type="predicted"/>
<keyword evidence="2" id="KW-1185">Reference proteome</keyword>
<dbReference type="EMBL" id="CAJVQA010054661">
    <property type="protein sequence ID" value="CAG8824679.1"/>
    <property type="molecule type" value="Genomic_DNA"/>
</dbReference>
<name>A0A9N9PBE0_9GLOM</name>
<feature type="non-terminal residue" evidence="1">
    <location>
        <position position="122"/>
    </location>
</feature>
<gene>
    <name evidence="1" type="ORF">CPELLU_LOCUS20022</name>
</gene>
<sequence length="122" mass="14372">QRLQALICQANENLLDVTPTHIITGNLIKTYFGVENLCEVHVLLNDTDKLCYCINKIQKEKHLFGQDLLDVMYNFSYNINNFQDYVQQINIFNDGHIMVTCTTQIQIEKWIQCNYFEIDLSY</sequence>
<comment type="caution">
    <text evidence="1">The sequence shown here is derived from an EMBL/GenBank/DDBJ whole genome shotgun (WGS) entry which is preliminary data.</text>
</comment>
<dbReference type="Proteomes" id="UP000789759">
    <property type="component" value="Unassembled WGS sequence"/>
</dbReference>